<comment type="caution">
    <text evidence="7">The sequence shown here is derived from an EMBL/GenBank/DDBJ whole genome shotgun (WGS) entry which is preliminary data.</text>
</comment>
<dbReference type="AlphaFoldDB" id="A0AAI9MX28"/>
<evidence type="ECO:0000313" key="7">
    <source>
        <dbReference type="EMBL" id="EMP9432974.1"/>
    </source>
</evidence>
<keyword evidence="5 7" id="KW-0449">Lipoprotein</keyword>
<dbReference type="RefSeq" id="WP_154635574.1">
    <property type="nucleotide sequence ID" value="NZ_CP095443.1"/>
</dbReference>
<name>A0AAI9MX28_PROST</name>
<organism evidence="7">
    <name type="scientific">Providencia stuartii</name>
    <dbReference type="NCBI Taxonomy" id="588"/>
    <lineage>
        <taxon>Bacteria</taxon>
        <taxon>Pseudomonadati</taxon>
        <taxon>Pseudomonadota</taxon>
        <taxon>Gammaproteobacteria</taxon>
        <taxon>Enterobacterales</taxon>
        <taxon>Morganellaceae</taxon>
        <taxon>Providencia</taxon>
    </lineage>
</organism>
<proteinExistence type="predicted"/>
<dbReference type="GO" id="GO:0005886">
    <property type="term" value="C:plasma membrane"/>
    <property type="evidence" value="ECO:0007669"/>
    <property type="project" value="InterPro"/>
</dbReference>
<reference evidence="8 9" key="1">
    <citation type="submission" date="2021-04" db="EMBL/GenBank/DDBJ databases">
        <title>Determining the burden of carbapenem-resistant Enterobacterales from a tertiary public heath setting in Bangladesh: a clinical, epidemiological, and molecular study.</title>
        <authorList>
            <person name="Farzana R."/>
            <person name="Walsh T.R."/>
        </authorList>
    </citation>
    <scope>NUCLEOTIDE SEQUENCE [LARGE SCALE GENOMIC DNA]</scope>
    <source>
        <strain evidence="9">dmpro_s316</strain>
        <strain evidence="8">Dmpro_s316</strain>
    </source>
</reference>
<feature type="signal peptide" evidence="6">
    <location>
        <begin position="1"/>
        <end position="22"/>
    </location>
</feature>
<dbReference type="EMBL" id="AAZDVE040000013">
    <property type="protein sequence ID" value="EMP9432974.1"/>
    <property type="molecule type" value="Genomic_DNA"/>
</dbReference>
<evidence type="ECO:0000256" key="5">
    <source>
        <dbReference type="ARBA" id="ARBA00023288"/>
    </source>
</evidence>
<evidence type="ECO:0000256" key="3">
    <source>
        <dbReference type="ARBA" id="ARBA00023136"/>
    </source>
</evidence>
<evidence type="ECO:0000256" key="1">
    <source>
        <dbReference type="ARBA" id="ARBA00022475"/>
    </source>
</evidence>
<feature type="chain" id="PRO_5043281384" evidence="6">
    <location>
        <begin position="23"/>
        <end position="251"/>
    </location>
</feature>
<dbReference type="InterPro" id="IPR010646">
    <property type="entry name" value="UPF0257"/>
</dbReference>
<evidence type="ECO:0000313" key="9">
    <source>
        <dbReference type="Proteomes" id="UP001495779"/>
    </source>
</evidence>
<evidence type="ECO:0000256" key="2">
    <source>
        <dbReference type="ARBA" id="ARBA00022729"/>
    </source>
</evidence>
<evidence type="ECO:0000256" key="6">
    <source>
        <dbReference type="SAM" id="SignalP"/>
    </source>
</evidence>
<keyword evidence="2 6" id="KW-0732">Signal</keyword>
<dbReference type="EMBL" id="JAGSRH010000030">
    <property type="protein sequence ID" value="MER5078502.1"/>
    <property type="molecule type" value="Genomic_DNA"/>
</dbReference>
<sequence>MNNKYIALVVPLTFFISFESSAFDKQEYNPVVFNMAELYDFNPVKGNVKEIKSTVYNEDKTINYESKLKIGRDGCVESFSLNQKKDEYLSGLHNYLFVERVKNKLIGMDANGPVEMTIGNNCEIISRKDTNGELIYQYNKDGFITGSILADTKEKFGENIYNEFKLPIAIKYYKGDDVISETRITYGKDMSKAFDHLMEIRALGQTILQVDSKCHYDHQNIPSQCNFVLTLDSNGKKIHLKKNSTTKVTFY</sequence>
<gene>
    <name evidence="7" type="ORF">JRA39_002023</name>
    <name evidence="8" type="ORF">KDV35_16800</name>
</gene>
<keyword evidence="4" id="KW-0564">Palmitate</keyword>
<dbReference type="Proteomes" id="UP001495779">
    <property type="component" value="Unassembled WGS sequence"/>
</dbReference>
<evidence type="ECO:0000256" key="4">
    <source>
        <dbReference type="ARBA" id="ARBA00023139"/>
    </source>
</evidence>
<protein>
    <submittedName>
        <fullName evidence="7">YnfC family lipoprotein</fullName>
    </submittedName>
</protein>
<keyword evidence="3" id="KW-0472">Membrane</keyword>
<dbReference type="Pfam" id="PF06788">
    <property type="entry name" value="UPF0257"/>
    <property type="match status" value="1"/>
</dbReference>
<reference evidence="7" key="2">
    <citation type="submission" date="2024-02" db="EMBL/GenBank/DDBJ databases">
        <authorList>
            <consortium name="Clinical and Environmental Microbiology Branch: Whole genome sequencing antimicrobial resistance pathogens in the healthcare setting"/>
        </authorList>
    </citation>
    <scope>NUCLEOTIDE SEQUENCE</scope>
    <source>
        <strain evidence="7">2020GO-00142</strain>
    </source>
</reference>
<accession>A0AAI9MX28</accession>
<keyword evidence="1" id="KW-1003">Cell membrane</keyword>
<evidence type="ECO:0000313" key="8">
    <source>
        <dbReference type="EMBL" id="MER5078502.1"/>
    </source>
</evidence>